<feature type="region of interest" description="Disordered" evidence="1">
    <location>
        <begin position="69"/>
        <end position="121"/>
    </location>
</feature>
<accession>F4RC10</accession>
<dbReference type="RefSeq" id="XP_007406497.1">
    <property type="nucleotide sequence ID" value="XM_007406435.1"/>
</dbReference>
<evidence type="ECO:0000313" key="3">
    <source>
        <dbReference type="Proteomes" id="UP000001072"/>
    </source>
</evidence>
<name>F4RC10_MELLP</name>
<dbReference type="HOGENOM" id="CLU_1390504_0_0_1"/>
<dbReference type="VEuPathDB" id="FungiDB:MELLADRAFT_60703"/>
<reference evidence="3" key="1">
    <citation type="journal article" date="2011" name="Proc. Natl. Acad. Sci. U.S.A.">
        <title>Obligate biotrophy features unraveled by the genomic analysis of rust fungi.</title>
        <authorList>
            <person name="Duplessis S."/>
            <person name="Cuomo C.A."/>
            <person name="Lin Y.-C."/>
            <person name="Aerts A."/>
            <person name="Tisserant E."/>
            <person name="Veneault-Fourrey C."/>
            <person name="Joly D.L."/>
            <person name="Hacquard S."/>
            <person name="Amselem J."/>
            <person name="Cantarel B.L."/>
            <person name="Chiu R."/>
            <person name="Coutinho P.M."/>
            <person name="Feau N."/>
            <person name="Field M."/>
            <person name="Frey P."/>
            <person name="Gelhaye E."/>
            <person name="Goldberg J."/>
            <person name="Grabherr M.G."/>
            <person name="Kodira C.D."/>
            <person name="Kohler A."/>
            <person name="Kuees U."/>
            <person name="Lindquist E.A."/>
            <person name="Lucas S.M."/>
            <person name="Mago R."/>
            <person name="Mauceli E."/>
            <person name="Morin E."/>
            <person name="Murat C."/>
            <person name="Pangilinan J.L."/>
            <person name="Park R."/>
            <person name="Pearson M."/>
            <person name="Quesneville H."/>
            <person name="Rouhier N."/>
            <person name="Sakthikumar S."/>
            <person name="Salamov A.A."/>
            <person name="Schmutz J."/>
            <person name="Selles B."/>
            <person name="Shapiro H."/>
            <person name="Tanguay P."/>
            <person name="Tuskan G.A."/>
            <person name="Henrissat B."/>
            <person name="Van de Peer Y."/>
            <person name="Rouze P."/>
            <person name="Ellis J.G."/>
            <person name="Dodds P.N."/>
            <person name="Schein J.E."/>
            <person name="Zhong S."/>
            <person name="Hamelin R.C."/>
            <person name="Grigoriev I.V."/>
            <person name="Szabo L.J."/>
            <person name="Martin F."/>
        </authorList>
    </citation>
    <scope>NUCLEOTIDE SEQUENCE [LARGE SCALE GENOMIC DNA]</scope>
    <source>
        <strain evidence="3">98AG31 / pathotype 3-4-7</strain>
    </source>
</reference>
<organism evidence="3">
    <name type="scientific">Melampsora larici-populina (strain 98AG31 / pathotype 3-4-7)</name>
    <name type="common">Poplar leaf rust fungus</name>
    <dbReference type="NCBI Taxonomy" id="747676"/>
    <lineage>
        <taxon>Eukaryota</taxon>
        <taxon>Fungi</taxon>
        <taxon>Dikarya</taxon>
        <taxon>Basidiomycota</taxon>
        <taxon>Pucciniomycotina</taxon>
        <taxon>Pucciniomycetes</taxon>
        <taxon>Pucciniales</taxon>
        <taxon>Melampsoraceae</taxon>
        <taxon>Melampsora</taxon>
    </lineage>
</organism>
<evidence type="ECO:0000313" key="2">
    <source>
        <dbReference type="EMBL" id="EGG10196.1"/>
    </source>
</evidence>
<feature type="compositionally biased region" description="Polar residues" evidence="1">
    <location>
        <begin position="96"/>
        <end position="118"/>
    </location>
</feature>
<protein>
    <submittedName>
        <fullName evidence="2">Uncharacterized protein</fullName>
    </submittedName>
</protein>
<gene>
    <name evidence="2" type="ORF">MELLADRAFT_60703</name>
</gene>
<dbReference type="Proteomes" id="UP000001072">
    <property type="component" value="Unassembled WGS sequence"/>
</dbReference>
<proteinExistence type="predicted"/>
<dbReference type="InParanoid" id="F4RC10"/>
<feature type="compositionally biased region" description="Basic and acidic residues" evidence="1">
    <location>
        <begin position="69"/>
        <end position="94"/>
    </location>
</feature>
<keyword evidence="3" id="KW-1185">Reference proteome</keyword>
<sequence>MAPTESHIKELSSVWQSNSVGVMIHHTPMLAPLMRAWQTLACAMAKDGKAAKEFMNMPDAFTWVEFSDKAPKDASGDKDSVSEDKDKDDSKDSKSTANHATSPTPNSKGDQISSQHSGCKQKKPTLCAGYPALRKEYLVEHLSLDALEYGKDEEVEELISDIKNLAPLAIPFATVNHPLFVAFLKRPPLEIFRHNP</sequence>
<dbReference type="KEGG" id="mlr:MELLADRAFT_60703"/>
<dbReference type="AlphaFoldDB" id="F4RC10"/>
<evidence type="ECO:0000256" key="1">
    <source>
        <dbReference type="SAM" id="MobiDB-lite"/>
    </source>
</evidence>
<dbReference type="EMBL" id="GL883095">
    <property type="protein sequence ID" value="EGG10196.1"/>
    <property type="molecule type" value="Genomic_DNA"/>
</dbReference>
<dbReference type="GeneID" id="18929594"/>